<dbReference type="AlphaFoldDB" id="A0A7K0CU50"/>
<keyword evidence="1" id="KW-0472">Membrane</keyword>
<proteinExistence type="predicted"/>
<organism evidence="2 3">
    <name type="scientific">Nocardia macrotermitis</name>
    <dbReference type="NCBI Taxonomy" id="2585198"/>
    <lineage>
        <taxon>Bacteria</taxon>
        <taxon>Bacillati</taxon>
        <taxon>Actinomycetota</taxon>
        <taxon>Actinomycetes</taxon>
        <taxon>Mycobacteriales</taxon>
        <taxon>Nocardiaceae</taxon>
        <taxon>Nocardia</taxon>
    </lineage>
</organism>
<evidence type="ECO:0000256" key="1">
    <source>
        <dbReference type="SAM" id="Phobius"/>
    </source>
</evidence>
<accession>A0A7K0CU50</accession>
<dbReference type="Proteomes" id="UP000438448">
    <property type="component" value="Unassembled WGS sequence"/>
</dbReference>
<comment type="caution">
    <text evidence="2">The sequence shown here is derived from an EMBL/GenBank/DDBJ whole genome shotgun (WGS) entry which is preliminary data.</text>
</comment>
<evidence type="ECO:0000313" key="2">
    <source>
        <dbReference type="EMBL" id="MQY17006.1"/>
    </source>
</evidence>
<protein>
    <submittedName>
        <fullName evidence="2">Uncharacterized protein</fullName>
    </submittedName>
</protein>
<keyword evidence="1" id="KW-1133">Transmembrane helix</keyword>
<dbReference type="EMBL" id="WEGK01000001">
    <property type="protein sequence ID" value="MQY17006.1"/>
    <property type="molecule type" value="Genomic_DNA"/>
</dbReference>
<feature type="transmembrane region" description="Helical" evidence="1">
    <location>
        <begin position="26"/>
        <end position="43"/>
    </location>
</feature>
<name>A0A7K0CU50_9NOCA</name>
<sequence>MRQRVLFLVMAVLVGASVYDYSRSSGHYGLVVVGGVFVLFLLVDKVMGW</sequence>
<reference evidence="2 3" key="1">
    <citation type="submission" date="2019-10" db="EMBL/GenBank/DDBJ databases">
        <title>Nocardia macrotermitis sp. nov. and Nocardia aurantia sp. nov., isolated from the gut of fungus growing-termite Macrotermes natalensis.</title>
        <authorList>
            <person name="Benndorf R."/>
            <person name="Schwitalla J."/>
            <person name="Martin K."/>
            <person name="De Beer W."/>
            <person name="Kaster A.-K."/>
            <person name="Vollmers J."/>
            <person name="Poulsen M."/>
            <person name="Beemelmanns C."/>
        </authorList>
    </citation>
    <scope>NUCLEOTIDE SEQUENCE [LARGE SCALE GENOMIC DNA]</scope>
    <source>
        <strain evidence="2 3">RB20</strain>
    </source>
</reference>
<keyword evidence="3" id="KW-1185">Reference proteome</keyword>
<keyword evidence="1" id="KW-0812">Transmembrane</keyword>
<evidence type="ECO:0000313" key="3">
    <source>
        <dbReference type="Proteomes" id="UP000438448"/>
    </source>
</evidence>
<gene>
    <name evidence="2" type="ORF">NRB20_00690</name>
</gene>